<feature type="repeat" description="ANK" evidence="1">
    <location>
        <begin position="417"/>
        <end position="450"/>
    </location>
</feature>
<dbReference type="EMBL" id="JAGPYM010000018">
    <property type="protein sequence ID" value="KAH6885398.1"/>
    <property type="molecule type" value="Genomic_DNA"/>
</dbReference>
<keyword evidence="1" id="KW-0040">ANK repeat</keyword>
<dbReference type="InterPro" id="IPR002110">
    <property type="entry name" value="Ankyrin_rpt"/>
</dbReference>
<sequence>MADYDFPVITEDGEHGVSGTLVTFLNVQRLPALVEFPNELLILITENLEQADIKSLVLTCVRFNIDLKPILLQRDIRDATYNSLAWACVYGDVGLAQAALEVGGADPTVTFCHDQPQWENWQRDHGEYRSLTSPIFPTKRHKRSSLIRLDEAPCCALYLATARDHVHIIKLLLTWVPRPSESRTRKGSGLLSQYQAPVVSLCMGRVRSFSAAKVFLENGPEDLTNDYTNWLYESLSAILELYLPSEPSIGEVELHKIVELFLRHGAMSPRKVLGRWETNFGVLSSAAATECCSIIRLIAAHGIAQQTISDEELDDFLFDILGSYGLFPRDQMLVALLEAGVSPNRVFYDEGPLLWAAIKNVRYDLIRVLFEWKADTKGRGDWASLSLLLFQSRMHEGLITAFVHAGAGINERSLGPEGFTPLMFATTDKAETFLFEGLLEAGADRSSVGRWCSGAPRVSVLQCLLCGFPKPPSVQVDLSAAQRMVETRIEDFKPKVRGTRMSPKLLRSYKDRRTSKFLALIGPSSKQSDFITPDRRHILNWAIEYLYGYDLEWAVELLSPHYDPTKRSREEPPLFTLFGSSCRSNYLQIGTLHQAYRIASKMLCAEFEANESWNGETILHRICRLSVRLPTQAEWKDLEEKSDCQIDLGGSFLKQIKKSDPTFQGRQIDSCLVHYSDFTEATQAYVKCRSYNLKRLISLFAQRGVDLYAKDNDGTTAYEYATMNGIVDCIATRWRKPSKEKEILEATKSTQDDREAQTKQ</sequence>
<dbReference type="Gene3D" id="1.25.40.20">
    <property type="entry name" value="Ankyrin repeat-containing domain"/>
    <property type="match status" value="1"/>
</dbReference>
<organism evidence="4 5">
    <name type="scientific">Thelonectria olida</name>
    <dbReference type="NCBI Taxonomy" id="1576542"/>
    <lineage>
        <taxon>Eukaryota</taxon>
        <taxon>Fungi</taxon>
        <taxon>Dikarya</taxon>
        <taxon>Ascomycota</taxon>
        <taxon>Pezizomycotina</taxon>
        <taxon>Sordariomycetes</taxon>
        <taxon>Hypocreomycetidae</taxon>
        <taxon>Hypocreales</taxon>
        <taxon>Nectriaceae</taxon>
        <taxon>Thelonectria</taxon>
    </lineage>
</organism>
<keyword evidence="5" id="KW-1185">Reference proteome</keyword>
<name>A0A9P8VZV7_9HYPO</name>
<feature type="domain" description="F-box" evidence="3">
    <location>
        <begin position="30"/>
        <end position="84"/>
    </location>
</feature>
<accession>A0A9P8VZV7</accession>
<dbReference type="AlphaFoldDB" id="A0A9P8VZV7"/>
<dbReference type="InterPro" id="IPR001810">
    <property type="entry name" value="F-box_dom"/>
</dbReference>
<gene>
    <name evidence="4" type="ORF">B0T10DRAFT_550669</name>
</gene>
<dbReference type="OrthoDB" id="5034944at2759"/>
<comment type="caution">
    <text evidence="4">The sequence shown here is derived from an EMBL/GenBank/DDBJ whole genome shotgun (WGS) entry which is preliminary data.</text>
</comment>
<reference evidence="4 5" key="1">
    <citation type="journal article" date="2021" name="Nat. Commun.">
        <title>Genetic determinants of endophytism in the Arabidopsis root mycobiome.</title>
        <authorList>
            <person name="Mesny F."/>
            <person name="Miyauchi S."/>
            <person name="Thiergart T."/>
            <person name="Pickel B."/>
            <person name="Atanasova L."/>
            <person name="Karlsson M."/>
            <person name="Huettel B."/>
            <person name="Barry K.W."/>
            <person name="Haridas S."/>
            <person name="Chen C."/>
            <person name="Bauer D."/>
            <person name="Andreopoulos W."/>
            <person name="Pangilinan J."/>
            <person name="LaButti K."/>
            <person name="Riley R."/>
            <person name="Lipzen A."/>
            <person name="Clum A."/>
            <person name="Drula E."/>
            <person name="Henrissat B."/>
            <person name="Kohler A."/>
            <person name="Grigoriev I.V."/>
            <person name="Martin F.M."/>
            <person name="Hacquard S."/>
        </authorList>
    </citation>
    <scope>NUCLEOTIDE SEQUENCE [LARGE SCALE GENOMIC DNA]</scope>
    <source>
        <strain evidence="4 5">MPI-CAGE-CH-0241</strain>
    </source>
</reference>
<dbReference type="PROSITE" id="PS50181">
    <property type="entry name" value="FBOX"/>
    <property type="match status" value="1"/>
</dbReference>
<evidence type="ECO:0000313" key="4">
    <source>
        <dbReference type="EMBL" id="KAH6885398.1"/>
    </source>
</evidence>
<feature type="region of interest" description="Disordered" evidence="2">
    <location>
        <begin position="741"/>
        <end position="760"/>
    </location>
</feature>
<protein>
    <recommendedName>
        <fullName evidence="3">F-box domain-containing protein</fullName>
    </recommendedName>
</protein>
<dbReference type="InterPro" id="IPR036770">
    <property type="entry name" value="Ankyrin_rpt-contain_sf"/>
</dbReference>
<evidence type="ECO:0000259" key="3">
    <source>
        <dbReference type="PROSITE" id="PS50181"/>
    </source>
</evidence>
<dbReference type="Proteomes" id="UP000777438">
    <property type="component" value="Unassembled WGS sequence"/>
</dbReference>
<dbReference type="SUPFAM" id="SSF48403">
    <property type="entry name" value="Ankyrin repeat"/>
    <property type="match status" value="1"/>
</dbReference>
<proteinExistence type="predicted"/>
<dbReference type="PROSITE" id="PS50088">
    <property type="entry name" value="ANK_REPEAT"/>
    <property type="match status" value="1"/>
</dbReference>
<evidence type="ECO:0000256" key="1">
    <source>
        <dbReference type="PROSITE-ProRule" id="PRU00023"/>
    </source>
</evidence>
<evidence type="ECO:0000256" key="2">
    <source>
        <dbReference type="SAM" id="MobiDB-lite"/>
    </source>
</evidence>
<evidence type="ECO:0000313" key="5">
    <source>
        <dbReference type="Proteomes" id="UP000777438"/>
    </source>
</evidence>